<evidence type="ECO:0000256" key="4">
    <source>
        <dbReference type="ARBA" id="ARBA00022679"/>
    </source>
</evidence>
<dbReference type="InterPro" id="IPR029044">
    <property type="entry name" value="Nucleotide-diphossugar_trans"/>
</dbReference>
<dbReference type="PANTHER" id="PTHR31392">
    <property type="entry name" value="ALPHA-1,3-MANNOSYLTRANSFERASE MNN1-RELATED"/>
    <property type="match status" value="1"/>
</dbReference>
<evidence type="ECO:0000256" key="3">
    <source>
        <dbReference type="ARBA" id="ARBA00022676"/>
    </source>
</evidence>
<comment type="caution">
    <text evidence="12">The sequence shown here is derived from an EMBL/GenBank/DDBJ whole genome shotgun (WGS) entry which is preliminary data.</text>
</comment>
<feature type="transmembrane region" description="Helical" evidence="11">
    <location>
        <begin position="6"/>
        <end position="26"/>
    </location>
</feature>
<dbReference type="GO" id="GO:0006493">
    <property type="term" value="P:protein O-linked glycosylation"/>
    <property type="evidence" value="ECO:0007669"/>
    <property type="project" value="TreeGrafter"/>
</dbReference>
<reference evidence="12" key="1">
    <citation type="submission" date="2021-03" db="EMBL/GenBank/DDBJ databases">
        <title>Comparative genomics and phylogenomic investigation of the class Geoglossomycetes provide insights into ecological specialization and systematics.</title>
        <authorList>
            <person name="Melie T."/>
            <person name="Pirro S."/>
            <person name="Miller A.N."/>
            <person name="Quandt A."/>
        </authorList>
    </citation>
    <scope>NUCLEOTIDE SEQUENCE</scope>
    <source>
        <strain evidence="12">CAQ_001_2017</strain>
    </source>
</reference>
<keyword evidence="6" id="KW-0735">Signal-anchor</keyword>
<evidence type="ECO:0000256" key="5">
    <source>
        <dbReference type="ARBA" id="ARBA00022692"/>
    </source>
</evidence>
<feature type="region of interest" description="Disordered" evidence="10">
    <location>
        <begin position="32"/>
        <end position="59"/>
    </location>
</feature>
<evidence type="ECO:0000313" key="13">
    <source>
        <dbReference type="Proteomes" id="UP000750711"/>
    </source>
</evidence>
<dbReference type="Proteomes" id="UP000750711">
    <property type="component" value="Unassembled WGS sequence"/>
</dbReference>
<dbReference type="GO" id="GO:0005794">
    <property type="term" value="C:Golgi apparatus"/>
    <property type="evidence" value="ECO:0007669"/>
    <property type="project" value="TreeGrafter"/>
</dbReference>
<comment type="similarity">
    <text evidence="2">Belongs to the MNN1/MNT family.</text>
</comment>
<dbReference type="SUPFAM" id="SSF53448">
    <property type="entry name" value="Nucleotide-diphospho-sugar transferases"/>
    <property type="match status" value="1"/>
</dbReference>
<keyword evidence="13" id="KW-1185">Reference proteome</keyword>
<protein>
    <recommendedName>
        <fullName evidence="14">Alpha-1,3-mannosyltransferase</fullName>
    </recommendedName>
</protein>
<dbReference type="InterPro" id="IPR022751">
    <property type="entry name" value="Alpha_mannosyltransferase"/>
</dbReference>
<organism evidence="12 13">
    <name type="scientific">Trichoglossum hirsutum</name>
    <dbReference type="NCBI Taxonomy" id="265104"/>
    <lineage>
        <taxon>Eukaryota</taxon>
        <taxon>Fungi</taxon>
        <taxon>Dikarya</taxon>
        <taxon>Ascomycota</taxon>
        <taxon>Pezizomycotina</taxon>
        <taxon>Geoglossomycetes</taxon>
        <taxon>Geoglossales</taxon>
        <taxon>Geoglossaceae</taxon>
        <taxon>Trichoglossum</taxon>
    </lineage>
</organism>
<evidence type="ECO:0008006" key="14">
    <source>
        <dbReference type="Google" id="ProtNLM"/>
    </source>
</evidence>
<comment type="subcellular location">
    <subcellularLocation>
        <location evidence="1">Membrane</location>
        <topology evidence="1">Single-pass type II membrane protein</topology>
    </subcellularLocation>
</comment>
<evidence type="ECO:0000256" key="7">
    <source>
        <dbReference type="ARBA" id="ARBA00022989"/>
    </source>
</evidence>
<dbReference type="EMBL" id="JAGHQM010000436">
    <property type="protein sequence ID" value="KAH0561988.1"/>
    <property type="molecule type" value="Genomic_DNA"/>
</dbReference>
<proteinExistence type="inferred from homology"/>
<evidence type="ECO:0000256" key="1">
    <source>
        <dbReference type="ARBA" id="ARBA00004606"/>
    </source>
</evidence>
<evidence type="ECO:0000256" key="10">
    <source>
        <dbReference type="SAM" id="MobiDB-lite"/>
    </source>
</evidence>
<keyword evidence="4" id="KW-0808">Transferase</keyword>
<dbReference type="AlphaFoldDB" id="A0A9P8RQU6"/>
<evidence type="ECO:0000256" key="9">
    <source>
        <dbReference type="ARBA" id="ARBA00023180"/>
    </source>
</evidence>
<dbReference type="Pfam" id="PF11051">
    <property type="entry name" value="Mannosyl_trans3"/>
    <property type="match status" value="1"/>
</dbReference>
<keyword evidence="5 11" id="KW-0812">Transmembrane</keyword>
<evidence type="ECO:0000313" key="12">
    <source>
        <dbReference type="EMBL" id="KAH0561988.1"/>
    </source>
</evidence>
<dbReference type="PANTHER" id="PTHR31392:SF1">
    <property type="entry name" value="ALPHA-1,3-MANNOSYLTRANSFERASE MNN1-RELATED"/>
    <property type="match status" value="1"/>
</dbReference>
<accession>A0A9P8RQU6</accession>
<keyword evidence="7 11" id="KW-1133">Transmembrane helix</keyword>
<sequence length="501" mass="57119">MLHTRYRLHLFSFLFFSVFSFLYISYHRLSEKPRSSRPSSSSSSLSSVSPSSPSTTTDEPTVRVFTTLLRYFVEYPLNDVQFGELGQRVQILRDWIQTSEATTAPLTSGQRREIYQAAEGLAVSLFPFIRNPANLNDTRPLDTLRRSYIPGSKGIVIPVGKGNFRYACHLITNLRDVLRSNLPIQIAYAGDSDLPSDYREAIVSLDSGIEPLDVKTVLDDSTTQLGGGGGGGWAVKPFAVLASRFEQVILLDADDVFLQKPEAIFERHSGYKNTGTLLFHDRLLWKDAFKERHRWWMEEMKHQPPSASLLQSLVYTENYAEEGDSGVVAIDKGRLPVLLGLLHICWQNSKSTRDKVTYTITYGDKESWWFGFELSAVPFAFEFHYGSMLGYLRPENETRANIGPEICSFAIAHTDEEDKLLWYNGSLLKNKAMDQESFLVPSHWMMDGKWDKGQTKSDMSCMHGAPVRVVDKRERKILEQTVRRSKEVDEKFRSLWRFESG</sequence>
<evidence type="ECO:0000256" key="6">
    <source>
        <dbReference type="ARBA" id="ARBA00022968"/>
    </source>
</evidence>
<keyword evidence="9" id="KW-0325">Glycoprotein</keyword>
<keyword evidence="3" id="KW-0328">Glycosyltransferase</keyword>
<evidence type="ECO:0000256" key="8">
    <source>
        <dbReference type="ARBA" id="ARBA00023136"/>
    </source>
</evidence>
<evidence type="ECO:0000256" key="11">
    <source>
        <dbReference type="SAM" id="Phobius"/>
    </source>
</evidence>
<gene>
    <name evidence="12" type="ORF">GP486_003307</name>
</gene>
<evidence type="ECO:0000256" key="2">
    <source>
        <dbReference type="ARBA" id="ARBA00009105"/>
    </source>
</evidence>
<dbReference type="GO" id="GO:0016020">
    <property type="term" value="C:membrane"/>
    <property type="evidence" value="ECO:0007669"/>
    <property type="project" value="UniProtKB-SubCell"/>
</dbReference>
<keyword evidence="8 11" id="KW-0472">Membrane</keyword>
<feature type="compositionally biased region" description="Low complexity" evidence="10">
    <location>
        <begin position="36"/>
        <end position="54"/>
    </location>
</feature>
<name>A0A9P8RQU6_9PEZI</name>
<dbReference type="GO" id="GO:0000033">
    <property type="term" value="F:alpha-1,3-mannosyltransferase activity"/>
    <property type="evidence" value="ECO:0007669"/>
    <property type="project" value="TreeGrafter"/>
</dbReference>